<feature type="signal peptide" evidence="1">
    <location>
        <begin position="1"/>
        <end position="29"/>
    </location>
</feature>
<dbReference type="Proteomes" id="UP000008021">
    <property type="component" value="Chromosome 6"/>
</dbReference>
<reference evidence="2" key="1">
    <citation type="submission" date="2015-04" db="UniProtKB">
        <authorList>
            <consortium name="EnsemblPlants"/>
        </authorList>
    </citation>
    <scope>IDENTIFICATION</scope>
</reference>
<evidence type="ECO:0000313" key="3">
    <source>
        <dbReference type="Proteomes" id="UP000008021"/>
    </source>
</evidence>
<sequence length="83" mass="9268">MEFLSVKDVKRAMLLAIFLVVAMIYLCCAQEDYCEPTEPCNNITCPQQCGKNARAYCKPGESVSSCCCHKQSNGDVRRLLLSK</sequence>
<dbReference type="EnsemblPlants" id="OMERI06G08560.1">
    <property type="protein sequence ID" value="OMERI06G08560.1"/>
    <property type="gene ID" value="OMERI06G08560"/>
</dbReference>
<reference evidence="2" key="2">
    <citation type="submission" date="2018-05" db="EMBL/GenBank/DDBJ databases">
        <title>OmerRS3 (Oryza meridionalis Reference Sequence Version 3).</title>
        <authorList>
            <person name="Zhang J."/>
            <person name="Kudrna D."/>
            <person name="Lee S."/>
            <person name="Talag J."/>
            <person name="Welchert J."/>
            <person name="Wing R.A."/>
        </authorList>
    </citation>
    <scope>NUCLEOTIDE SEQUENCE [LARGE SCALE GENOMIC DNA]</scope>
    <source>
        <strain evidence="2">cv. OR44</strain>
    </source>
</reference>
<keyword evidence="1" id="KW-0732">Signal</keyword>
<dbReference type="HOGENOM" id="CLU_192502_0_0_1"/>
<dbReference type="Gramene" id="OMERI06G08560.1">
    <property type="protein sequence ID" value="OMERI06G08560.1"/>
    <property type="gene ID" value="OMERI06G08560"/>
</dbReference>
<proteinExistence type="predicted"/>
<keyword evidence="3" id="KW-1185">Reference proteome</keyword>
<dbReference type="AlphaFoldDB" id="A0A0E0DYW4"/>
<name>A0A0E0DYW4_9ORYZ</name>
<feature type="chain" id="PRO_5002357587" evidence="1">
    <location>
        <begin position="30"/>
        <end position="83"/>
    </location>
</feature>
<accession>A0A0E0DYW4</accession>
<evidence type="ECO:0000313" key="2">
    <source>
        <dbReference type="EnsemblPlants" id="OMERI06G08560.1"/>
    </source>
</evidence>
<evidence type="ECO:0000256" key="1">
    <source>
        <dbReference type="SAM" id="SignalP"/>
    </source>
</evidence>
<organism evidence="2">
    <name type="scientific">Oryza meridionalis</name>
    <dbReference type="NCBI Taxonomy" id="40149"/>
    <lineage>
        <taxon>Eukaryota</taxon>
        <taxon>Viridiplantae</taxon>
        <taxon>Streptophyta</taxon>
        <taxon>Embryophyta</taxon>
        <taxon>Tracheophyta</taxon>
        <taxon>Spermatophyta</taxon>
        <taxon>Magnoliopsida</taxon>
        <taxon>Liliopsida</taxon>
        <taxon>Poales</taxon>
        <taxon>Poaceae</taxon>
        <taxon>BOP clade</taxon>
        <taxon>Oryzoideae</taxon>
        <taxon>Oryzeae</taxon>
        <taxon>Oryzinae</taxon>
        <taxon>Oryza</taxon>
    </lineage>
</organism>
<protein>
    <submittedName>
        <fullName evidence="2">Uncharacterized protein</fullName>
    </submittedName>
</protein>